<dbReference type="Proteomes" id="UP000183954">
    <property type="component" value="Unassembled WGS sequence"/>
</dbReference>
<dbReference type="Gene3D" id="2.30.30.280">
    <property type="entry name" value="Adenine nucleotide alpha hydrolases-like domains"/>
    <property type="match status" value="1"/>
</dbReference>
<dbReference type="GO" id="GO:0002143">
    <property type="term" value="P:tRNA wobble position uridine thiolation"/>
    <property type="evidence" value="ECO:0007669"/>
    <property type="project" value="TreeGrafter"/>
</dbReference>
<name>A0A1M5Z1E7_9FIRM</name>
<dbReference type="RefSeq" id="WP_073030396.1">
    <property type="nucleotide sequence ID" value="NZ_FQXJ01000009.1"/>
</dbReference>
<dbReference type="FunFam" id="2.30.30.280:FF:000001">
    <property type="entry name" value="tRNA-specific 2-thiouridylase MnmA"/>
    <property type="match status" value="1"/>
</dbReference>
<evidence type="ECO:0000313" key="13">
    <source>
        <dbReference type="EMBL" id="SHI18092.1"/>
    </source>
</evidence>
<evidence type="ECO:0000256" key="2">
    <source>
        <dbReference type="ARBA" id="ARBA00022555"/>
    </source>
</evidence>
<evidence type="ECO:0000256" key="9">
    <source>
        <dbReference type="ARBA" id="ARBA00051542"/>
    </source>
</evidence>
<dbReference type="InterPro" id="IPR001763">
    <property type="entry name" value="Rhodanese-like_dom"/>
</dbReference>
<feature type="domain" description="Rhodanese" evidence="12">
    <location>
        <begin position="6"/>
        <end position="50"/>
    </location>
</feature>
<dbReference type="NCBIfam" id="TIGR00420">
    <property type="entry name" value="trmU"/>
    <property type="match status" value="1"/>
</dbReference>
<dbReference type="Gene3D" id="2.40.30.10">
    <property type="entry name" value="Translation factors"/>
    <property type="match status" value="1"/>
</dbReference>
<dbReference type="InterPro" id="IPR023382">
    <property type="entry name" value="MnmA-like_central_sf"/>
</dbReference>
<dbReference type="STRING" id="1121420.SAMN02746098_02861"/>
<dbReference type="HAMAP" id="MF_00144">
    <property type="entry name" value="tRNA_thiouridyl_MnmA"/>
    <property type="match status" value="1"/>
</dbReference>
<feature type="binding site" evidence="11">
    <location>
        <begin position="12"/>
        <end position="19"/>
    </location>
    <ligand>
        <name>ATP</name>
        <dbReference type="ChEBI" id="CHEBI:30616"/>
    </ligand>
</feature>
<comment type="catalytic activity">
    <reaction evidence="9 11">
        <text>S-sulfanyl-L-cysteinyl-[protein] + uridine(34) in tRNA + AH2 + ATP = 2-thiouridine(34) in tRNA + L-cysteinyl-[protein] + A + AMP + diphosphate + H(+)</text>
        <dbReference type="Rhea" id="RHEA:47032"/>
        <dbReference type="Rhea" id="RHEA-COMP:10131"/>
        <dbReference type="Rhea" id="RHEA-COMP:11726"/>
        <dbReference type="Rhea" id="RHEA-COMP:11727"/>
        <dbReference type="Rhea" id="RHEA-COMP:11728"/>
        <dbReference type="ChEBI" id="CHEBI:13193"/>
        <dbReference type="ChEBI" id="CHEBI:15378"/>
        <dbReference type="ChEBI" id="CHEBI:17499"/>
        <dbReference type="ChEBI" id="CHEBI:29950"/>
        <dbReference type="ChEBI" id="CHEBI:30616"/>
        <dbReference type="ChEBI" id="CHEBI:33019"/>
        <dbReference type="ChEBI" id="CHEBI:61963"/>
        <dbReference type="ChEBI" id="CHEBI:65315"/>
        <dbReference type="ChEBI" id="CHEBI:87170"/>
        <dbReference type="ChEBI" id="CHEBI:456215"/>
        <dbReference type="EC" id="2.8.1.13"/>
    </reaction>
</comment>
<dbReference type="InterPro" id="IPR014729">
    <property type="entry name" value="Rossmann-like_a/b/a_fold"/>
</dbReference>
<dbReference type="Pfam" id="PF20259">
    <property type="entry name" value="tRNA_Me_trans_M"/>
    <property type="match status" value="1"/>
</dbReference>
<keyword evidence="5 11" id="KW-0547">Nucleotide-binding</keyword>
<keyword evidence="3 11" id="KW-0808">Transferase</keyword>
<evidence type="ECO:0000313" key="14">
    <source>
        <dbReference type="Proteomes" id="UP000183954"/>
    </source>
</evidence>
<dbReference type="PANTHER" id="PTHR11933">
    <property type="entry name" value="TRNA 5-METHYLAMINOMETHYL-2-THIOURIDYLATE -METHYLTRANSFERASE"/>
    <property type="match status" value="1"/>
</dbReference>
<dbReference type="OrthoDB" id="9800696at2"/>
<feature type="binding site" evidence="11">
    <location>
        <position position="38"/>
    </location>
    <ligand>
        <name>ATP</name>
        <dbReference type="ChEBI" id="CHEBI:30616"/>
    </ligand>
</feature>
<dbReference type="AlphaFoldDB" id="A0A1M5Z1E7"/>
<dbReference type="CDD" id="cd01998">
    <property type="entry name" value="MnmA_TRMU-like"/>
    <property type="match status" value="1"/>
</dbReference>
<keyword evidence="4 11" id="KW-0819">tRNA processing</keyword>
<feature type="active site" description="Nucleophile" evidence="11">
    <location>
        <position position="105"/>
    </location>
</feature>
<dbReference type="Pfam" id="PF20258">
    <property type="entry name" value="tRNA_Me_trans_C"/>
    <property type="match status" value="1"/>
</dbReference>
<keyword evidence="2 11" id="KW-0820">tRNA-binding</keyword>
<dbReference type="NCBIfam" id="NF001138">
    <property type="entry name" value="PRK00143.1"/>
    <property type="match status" value="1"/>
</dbReference>
<dbReference type="Pfam" id="PF03054">
    <property type="entry name" value="tRNA_Me_trans"/>
    <property type="match status" value="1"/>
</dbReference>
<comment type="function">
    <text evidence="10 11">Catalyzes the 2-thiolation of uridine at the wobble position (U34) of tRNA, leading to the formation of s(2)U34.</text>
</comment>
<feature type="region of interest" description="Interaction with tRNA" evidence="11">
    <location>
        <begin position="153"/>
        <end position="155"/>
    </location>
</feature>
<feature type="site" description="Interaction with tRNA" evidence="11">
    <location>
        <position position="130"/>
    </location>
</feature>
<dbReference type="InterPro" id="IPR046884">
    <property type="entry name" value="MnmA-like_central"/>
</dbReference>
<dbReference type="PROSITE" id="PS50206">
    <property type="entry name" value="RHODANESE_3"/>
    <property type="match status" value="1"/>
</dbReference>
<evidence type="ECO:0000256" key="7">
    <source>
        <dbReference type="ARBA" id="ARBA00022884"/>
    </source>
</evidence>
<dbReference type="GO" id="GO:0005737">
    <property type="term" value="C:cytoplasm"/>
    <property type="evidence" value="ECO:0007669"/>
    <property type="project" value="UniProtKB-SubCell"/>
</dbReference>
<comment type="caution">
    <text evidence="11">Lacks conserved residue(s) required for the propagation of feature annotation.</text>
</comment>
<evidence type="ECO:0000256" key="8">
    <source>
        <dbReference type="ARBA" id="ARBA00023157"/>
    </source>
</evidence>
<organism evidence="13 14">
    <name type="scientific">Desulfosporosinus lacus DSM 15449</name>
    <dbReference type="NCBI Taxonomy" id="1121420"/>
    <lineage>
        <taxon>Bacteria</taxon>
        <taxon>Bacillati</taxon>
        <taxon>Bacillota</taxon>
        <taxon>Clostridia</taxon>
        <taxon>Eubacteriales</taxon>
        <taxon>Desulfitobacteriaceae</taxon>
        <taxon>Desulfosporosinus</taxon>
    </lineage>
</organism>
<dbReference type="EMBL" id="FQXJ01000009">
    <property type="protein sequence ID" value="SHI18092.1"/>
    <property type="molecule type" value="Genomic_DNA"/>
</dbReference>
<evidence type="ECO:0000256" key="11">
    <source>
        <dbReference type="HAMAP-Rule" id="MF_00144"/>
    </source>
</evidence>
<dbReference type="SUPFAM" id="SSF52402">
    <property type="entry name" value="Adenine nucleotide alpha hydrolases-like"/>
    <property type="match status" value="1"/>
</dbReference>
<keyword evidence="14" id="KW-1185">Reference proteome</keyword>
<comment type="similarity">
    <text evidence="11">Belongs to the MnmA/TRMU family.</text>
</comment>
<evidence type="ECO:0000256" key="1">
    <source>
        <dbReference type="ARBA" id="ARBA00022490"/>
    </source>
</evidence>
<protein>
    <recommendedName>
        <fullName evidence="11">tRNA-specific 2-thiouridylase MnmA</fullName>
        <ecNumber evidence="11">2.8.1.13</ecNumber>
    </recommendedName>
</protein>
<feature type="binding site" evidence="11">
    <location>
        <position position="129"/>
    </location>
    <ligand>
        <name>ATP</name>
        <dbReference type="ChEBI" id="CHEBI:30616"/>
    </ligand>
</feature>
<keyword evidence="1 11" id="KW-0963">Cytoplasm</keyword>
<feature type="active site" description="Cysteine persulfide intermediate" evidence="11">
    <location>
        <position position="203"/>
    </location>
</feature>
<evidence type="ECO:0000256" key="3">
    <source>
        <dbReference type="ARBA" id="ARBA00022679"/>
    </source>
</evidence>
<evidence type="ECO:0000259" key="12">
    <source>
        <dbReference type="PROSITE" id="PS50206"/>
    </source>
</evidence>
<comment type="subcellular location">
    <subcellularLocation>
        <location evidence="11">Cytoplasm</location>
    </subcellularLocation>
</comment>
<keyword evidence="7 11" id="KW-0694">RNA-binding</keyword>
<proteinExistence type="inferred from homology"/>
<evidence type="ECO:0000256" key="5">
    <source>
        <dbReference type="ARBA" id="ARBA00022741"/>
    </source>
</evidence>
<dbReference type="EC" id="2.8.1.13" evidence="11"/>
<dbReference type="PANTHER" id="PTHR11933:SF5">
    <property type="entry name" value="MITOCHONDRIAL TRNA-SPECIFIC 2-THIOURIDYLASE 1"/>
    <property type="match status" value="1"/>
</dbReference>
<evidence type="ECO:0000256" key="4">
    <source>
        <dbReference type="ARBA" id="ARBA00022694"/>
    </source>
</evidence>
<gene>
    <name evidence="11" type="primary">mnmA</name>
    <name evidence="13" type="ORF">SAMN02746098_02861</name>
</gene>
<keyword evidence="8" id="KW-1015">Disulfide bond</keyword>
<dbReference type="GO" id="GO:0000049">
    <property type="term" value="F:tRNA binding"/>
    <property type="evidence" value="ECO:0007669"/>
    <property type="project" value="UniProtKB-KW"/>
</dbReference>
<feature type="region of interest" description="Interaction with tRNA" evidence="11">
    <location>
        <begin position="309"/>
        <end position="310"/>
    </location>
</feature>
<dbReference type="Gene3D" id="3.40.50.620">
    <property type="entry name" value="HUPs"/>
    <property type="match status" value="1"/>
</dbReference>
<accession>A0A1M5Z1E7</accession>
<dbReference type="InterPro" id="IPR046885">
    <property type="entry name" value="MnmA-like_C"/>
</dbReference>
<keyword evidence="6 11" id="KW-0067">ATP-binding</keyword>
<dbReference type="FunFam" id="3.40.50.620:FF:000115">
    <property type="entry name" value="tRNA-specific 2-thiouridylase MnmA"/>
    <property type="match status" value="1"/>
</dbReference>
<evidence type="ECO:0000256" key="6">
    <source>
        <dbReference type="ARBA" id="ARBA00022840"/>
    </source>
</evidence>
<feature type="site" description="Interaction with tRNA" evidence="11">
    <location>
        <position position="345"/>
    </location>
</feature>
<evidence type="ECO:0000256" key="10">
    <source>
        <dbReference type="ARBA" id="ARBA00056575"/>
    </source>
</evidence>
<dbReference type="GO" id="GO:0103016">
    <property type="term" value="F:tRNA-uridine 2-sulfurtransferase activity"/>
    <property type="evidence" value="ECO:0007669"/>
    <property type="project" value="UniProtKB-EC"/>
</dbReference>
<reference evidence="14" key="1">
    <citation type="submission" date="2016-11" db="EMBL/GenBank/DDBJ databases">
        <authorList>
            <person name="Varghese N."/>
            <person name="Submissions S."/>
        </authorList>
    </citation>
    <scope>NUCLEOTIDE SEQUENCE [LARGE SCALE GENOMIC DNA]</scope>
    <source>
        <strain evidence="14">DSM 15449</strain>
    </source>
</reference>
<dbReference type="GO" id="GO:0005524">
    <property type="term" value="F:ATP binding"/>
    <property type="evidence" value="ECO:0007669"/>
    <property type="project" value="UniProtKB-KW"/>
</dbReference>
<dbReference type="InterPro" id="IPR004506">
    <property type="entry name" value="MnmA-like"/>
</dbReference>
<sequence>MTQTTKPKVVVGMSGGVDSSMAAALLKEEGYDVIGVTMQIWEATGPEVEGGCCSNSAIDDARRVAFILGIPHYVMNFRSYFKETVVDYFTQSYLYGETPNPCLACNKHVKFGEMLRKARGLGAEFIATGHYAQVLRDPNSERFLLSNSADARKDQTYALYMLTQEQLEHTLFPLAEYQKEHVREMARERGLGVGDKPESQEICFVPDDDYATFVRQRLEVPIKQGDFVDLAGKKLGRHEGIINFTIGQRKGLGVTFGKPMFVVGLNPERNEVVLGEDRDVYTDTLWAIDLNWISIPDLTEPLKVKAKIRYNSTGAPATIFPGEIGSGYGVMVRFDEPQRAVTPGQAVVFYQGNLVVGGGKIISDPRGRDRGSK</sequence>